<keyword evidence="11" id="KW-1185">Reference proteome</keyword>
<dbReference type="SUPFAM" id="SSF47090">
    <property type="entry name" value="PGBD-like"/>
    <property type="match status" value="1"/>
</dbReference>
<dbReference type="GO" id="GO:0008360">
    <property type="term" value="P:regulation of cell shape"/>
    <property type="evidence" value="ECO:0007669"/>
    <property type="project" value="UniProtKB-KW"/>
</dbReference>
<organism evidence="10 11">
    <name type="scientific">Thauera chlorobenzoica</name>
    <dbReference type="NCBI Taxonomy" id="96773"/>
    <lineage>
        <taxon>Bacteria</taxon>
        <taxon>Pseudomonadati</taxon>
        <taxon>Pseudomonadota</taxon>
        <taxon>Betaproteobacteria</taxon>
        <taxon>Rhodocyclales</taxon>
        <taxon>Zoogloeaceae</taxon>
        <taxon>Thauera</taxon>
    </lineage>
</organism>
<dbReference type="EMBL" id="CP018839">
    <property type="protein sequence ID" value="APR05333.1"/>
    <property type="molecule type" value="Genomic_DNA"/>
</dbReference>
<dbReference type="UniPathway" id="UPA00219"/>
<evidence type="ECO:0000313" key="11">
    <source>
        <dbReference type="Proteomes" id="UP000185739"/>
    </source>
</evidence>
<dbReference type="Pfam" id="PF03734">
    <property type="entry name" value="YkuD"/>
    <property type="match status" value="1"/>
</dbReference>
<dbReference type="PANTHER" id="PTHR41533">
    <property type="entry name" value="L,D-TRANSPEPTIDASE HI_1667-RELATED"/>
    <property type="match status" value="1"/>
</dbReference>
<evidence type="ECO:0000259" key="9">
    <source>
        <dbReference type="Pfam" id="PF20142"/>
    </source>
</evidence>
<feature type="domain" description="Peptidoglycan binding-like" evidence="7">
    <location>
        <begin position="269"/>
        <end position="324"/>
    </location>
</feature>
<evidence type="ECO:0000256" key="4">
    <source>
        <dbReference type="ARBA" id="ARBA00022960"/>
    </source>
</evidence>
<reference evidence="10 11" key="1">
    <citation type="submission" date="2016-12" db="EMBL/GenBank/DDBJ databases">
        <title>Complete genome sequence of Thauera chlorobenzoica, a Betaproteobacterium degrading haloaromatics anaerobically to CO2 and halides.</title>
        <authorList>
            <person name="Goris T."/>
            <person name="Mergelsberg M."/>
            <person name="Boll M."/>
        </authorList>
    </citation>
    <scope>NUCLEOTIDE SEQUENCE [LARGE SCALE GENOMIC DNA]</scope>
    <source>
        <strain evidence="10 11">3CB1</strain>
    </source>
</reference>
<dbReference type="STRING" id="96773.Tchl_2506"/>
<evidence type="ECO:0000259" key="7">
    <source>
        <dbReference type="Pfam" id="PF01471"/>
    </source>
</evidence>
<evidence type="ECO:0000256" key="2">
    <source>
        <dbReference type="ARBA" id="ARBA00005992"/>
    </source>
</evidence>
<dbReference type="Gene3D" id="1.10.101.10">
    <property type="entry name" value="PGBD-like superfamily/PGBD"/>
    <property type="match status" value="1"/>
</dbReference>
<proteinExistence type="inferred from homology"/>
<keyword evidence="6" id="KW-0961">Cell wall biogenesis/degradation</keyword>
<protein>
    <submittedName>
        <fullName evidence="10">Uncharacterized protein</fullName>
    </submittedName>
</protein>
<dbReference type="InterPro" id="IPR038063">
    <property type="entry name" value="Transpep_catalytic_dom"/>
</dbReference>
<dbReference type="GO" id="GO:0004180">
    <property type="term" value="F:carboxypeptidase activity"/>
    <property type="evidence" value="ECO:0007669"/>
    <property type="project" value="UniProtKB-ARBA"/>
</dbReference>
<comment type="pathway">
    <text evidence="1">Cell wall biogenesis; peptidoglycan biosynthesis.</text>
</comment>
<dbReference type="OrthoDB" id="9778545at2"/>
<dbReference type="InterPro" id="IPR052905">
    <property type="entry name" value="LD-transpeptidase_YkuD-like"/>
</dbReference>
<dbReference type="Pfam" id="PF01471">
    <property type="entry name" value="PG_binding_1"/>
    <property type="match status" value="1"/>
</dbReference>
<dbReference type="InterPro" id="IPR045380">
    <property type="entry name" value="LD_TPept_scaffold_dom"/>
</dbReference>
<dbReference type="SUPFAM" id="SSF141523">
    <property type="entry name" value="L,D-transpeptidase catalytic domain-like"/>
    <property type="match status" value="1"/>
</dbReference>
<evidence type="ECO:0000256" key="3">
    <source>
        <dbReference type="ARBA" id="ARBA00022679"/>
    </source>
</evidence>
<dbReference type="Pfam" id="PF20142">
    <property type="entry name" value="Scaffold"/>
    <property type="match status" value="1"/>
</dbReference>
<dbReference type="Proteomes" id="UP000185739">
    <property type="component" value="Chromosome"/>
</dbReference>
<evidence type="ECO:0000313" key="10">
    <source>
        <dbReference type="EMBL" id="APR05333.1"/>
    </source>
</evidence>
<dbReference type="InterPro" id="IPR005490">
    <property type="entry name" value="LD_TPept_cat_dom"/>
</dbReference>
<dbReference type="InterPro" id="IPR036366">
    <property type="entry name" value="PGBDSf"/>
</dbReference>
<name>A0A1H5UWV9_9RHOO</name>
<evidence type="ECO:0000256" key="5">
    <source>
        <dbReference type="ARBA" id="ARBA00022984"/>
    </source>
</evidence>
<sequence>MDNRHSEQALESRILTETGTRTGKSFVTLAALVVGVLAAAAGQSAVAPAATAGTHPGSPVVAPALPAHGAGDAGGAVAGAMDDMAEAIAGELELRSASIDDSVAPFYLARAYRPAWAGAAPAAALLTAVEASREHGLDPADFALERLRQAVDADPASLSPAQRAEREVTLSDSLARLLRQLRYGKLDPRLLYREWNFAPLPGPALRAGELEAVLAAPGLGAAIADHAPALPVYRVLQQAYAQYRAQAALGDWPPVPAGPTLHPGERDRRVAALRARLQAGGERGLETADPAYFDPLLAEAVRRFQRAHGLEADALAGRQTMAALEVGPARRADQIRANLERLRWVAQDLQGDHLRLDIAAQTAELVLDGARAWSSRVVVGRPSRKTPLLRDRVQHLVLNPKWVVPPTILKQDVIPAMVRDPGYLAAHRMRVVDAKGQAVDPAGIDWAAVPRHGFPYRIVQESGADGALGRIKFALTNPYTIFMHDTNAPELFGRSVRAFSSGCLRLEKPLELALLLLDDPQRWSAETLAAELDRGATRTIAVGREIPVLLLYFTAGLDKTGGVQLREDIYDHDGEIIAALTQRRSVELSDSVRPTPDRTGRDPAG</sequence>
<feature type="domain" description="L,D-TPase catalytic" evidence="8">
    <location>
        <begin position="354"/>
        <end position="515"/>
    </location>
</feature>
<dbReference type="CDD" id="cd16913">
    <property type="entry name" value="YkuD_like"/>
    <property type="match status" value="1"/>
</dbReference>
<dbReference type="Gene3D" id="2.40.440.10">
    <property type="entry name" value="L,D-transpeptidase catalytic domain-like"/>
    <property type="match status" value="1"/>
</dbReference>
<dbReference type="GO" id="GO:0009252">
    <property type="term" value="P:peptidoglycan biosynthetic process"/>
    <property type="evidence" value="ECO:0007669"/>
    <property type="project" value="UniProtKB-UniPathway"/>
</dbReference>
<dbReference type="KEGG" id="tcl:Tchl_2506"/>
<dbReference type="GO" id="GO:0071555">
    <property type="term" value="P:cell wall organization"/>
    <property type="evidence" value="ECO:0007669"/>
    <property type="project" value="UniProtKB-KW"/>
</dbReference>
<dbReference type="InterPro" id="IPR002477">
    <property type="entry name" value="Peptidoglycan-bd-like"/>
</dbReference>
<evidence type="ECO:0000256" key="1">
    <source>
        <dbReference type="ARBA" id="ARBA00004752"/>
    </source>
</evidence>
<feature type="domain" description="L,D-transpeptidase scaffold" evidence="9">
    <location>
        <begin position="102"/>
        <end position="239"/>
    </location>
</feature>
<gene>
    <name evidence="10" type="ORF">Tchl_2506</name>
</gene>
<dbReference type="AlphaFoldDB" id="A0A1H5UWV9"/>
<comment type="similarity">
    <text evidence="2">Belongs to the YkuD family.</text>
</comment>
<evidence type="ECO:0000259" key="8">
    <source>
        <dbReference type="Pfam" id="PF03734"/>
    </source>
</evidence>
<accession>A0A1H5UWV9</accession>
<keyword evidence="3" id="KW-0808">Transferase</keyword>
<dbReference type="PANTHER" id="PTHR41533:SF2">
    <property type="entry name" value="BLR7131 PROTEIN"/>
    <property type="match status" value="1"/>
</dbReference>
<dbReference type="GO" id="GO:0016740">
    <property type="term" value="F:transferase activity"/>
    <property type="evidence" value="ECO:0007669"/>
    <property type="project" value="UniProtKB-KW"/>
</dbReference>
<evidence type="ECO:0000256" key="6">
    <source>
        <dbReference type="ARBA" id="ARBA00023316"/>
    </source>
</evidence>
<keyword evidence="5" id="KW-0573">Peptidoglycan synthesis</keyword>
<keyword evidence="4" id="KW-0133">Cell shape</keyword>
<dbReference type="InterPro" id="IPR036365">
    <property type="entry name" value="PGBD-like_sf"/>
</dbReference>